<protein>
    <submittedName>
        <fullName evidence="4">SPFH domain-containing protein</fullName>
    </submittedName>
</protein>
<dbReference type="CDD" id="cd03402">
    <property type="entry name" value="SPFH_like_u2"/>
    <property type="match status" value="1"/>
</dbReference>
<sequence length="316" mass="33767">MKDTSDGVALDAPVVDMPEPNTSEHPVRAGNGFVMLGLATLLDLAGIALIVAGIAMLATDGGQSGAWLLVAGVLVLLTGITLVFGLTAVAPGEARVVQLLGRYVGTLRTPGLQWVNPFTARRRVSTRIRNHETDVTKVNDADGNPIQIATVVVWQVQDTAQAIFEVDDFVEFVAIQAETAVRHIAGAYPYDAHGEPRLSLRDNAEEINERLSAEIAIRVAAAGVKIIESRIIHLAYAPEIAHAMLRRQQAGAVVAARQRIVEGAVGMVEMALAKLAEHDVVELDEERKAAMVSNLLVVLVGDRDTQPVVNAGTLYQ</sequence>
<dbReference type="Proteomes" id="UP001500630">
    <property type="component" value="Unassembled WGS sequence"/>
</dbReference>
<feature type="region of interest" description="Disordered" evidence="1">
    <location>
        <begin position="1"/>
        <end position="23"/>
    </location>
</feature>
<comment type="caution">
    <text evidence="4">The sequence shown here is derived from an EMBL/GenBank/DDBJ whole genome shotgun (WGS) entry which is preliminary data.</text>
</comment>
<evidence type="ECO:0000313" key="4">
    <source>
        <dbReference type="EMBL" id="GAA3551956.1"/>
    </source>
</evidence>
<reference evidence="5" key="1">
    <citation type="journal article" date="2019" name="Int. J. Syst. Evol. Microbiol.">
        <title>The Global Catalogue of Microorganisms (GCM) 10K type strain sequencing project: providing services to taxonomists for standard genome sequencing and annotation.</title>
        <authorList>
            <consortium name="The Broad Institute Genomics Platform"/>
            <consortium name="The Broad Institute Genome Sequencing Center for Infectious Disease"/>
            <person name="Wu L."/>
            <person name="Ma J."/>
        </authorList>
    </citation>
    <scope>NUCLEOTIDE SEQUENCE [LARGE SCALE GENOMIC DNA]</scope>
    <source>
        <strain evidence="5">JCM 17326</strain>
    </source>
</reference>
<feature type="transmembrane region" description="Helical" evidence="2">
    <location>
        <begin position="33"/>
        <end position="59"/>
    </location>
</feature>
<keyword evidence="5" id="KW-1185">Reference proteome</keyword>
<keyword evidence="2" id="KW-1133">Transmembrane helix</keyword>
<keyword evidence="2" id="KW-0812">Transmembrane</keyword>
<dbReference type="SMART" id="SM00244">
    <property type="entry name" value="PHB"/>
    <property type="match status" value="1"/>
</dbReference>
<evidence type="ECO:0000256" key="2">
    <source>
        <dbReference type="SAM" id="Phobius"/>
    </source>
</evidence>
<dbReference type="PANTHER" id="PTHR43446">
    <property type="entry name" value="MEMBRANE PROTEIN-RELATED"/>
    <property type="match status" value="1"/>
</dbReference>
<proteinExistence type="predicted"/>
<dbReference type="InterPro" id="IPR001107">
    <property type="entry name" value="Band_7"/>
</dbReference>
<dbReference type="Gene3D" id="3.30.479.30">
    <property type="entry name" value="Band 7 domain"/>
    <property type="match status" value="1"/>
</dbReference>
<keyword evidence="2" id="KW-0472">Membrane</keyword>
<evidence type="ECO:0000256" key="1">
    <source>
        <dbReference type="SAM" id="MobiDB-lite"/>
    </source>
</evidence>
<gene>
    <name evidence="4" type="ORF">GCM10022419_035330</name>
</gene>
<feature type="domain" description="Band 7" evidence="3">
    <location>
        <begin position="84"/>
        <end position="248"/>
    </location>
</feature>
<evidence type="ECO:0000259" key="3">
    <source>
        <dbReference type="SMART" id="SM00244"/>
    </source>
</evidence>
<dbReference type="RefSeq" id="WP_345562975.1">
    <property type="nucleotide sequence ID" value="NZ_BAABDQ010000006.1"/>
</dbReference>
<evidence type="ECO:0000313" key="5">
    <source>
        <dbReference type="Proteomes" id="UP001500630"/>
    </source>
</evidence>
<accession>A0ABP6WHX8</accession>
<name>A0ABP6WHX8_9ACTN</name>
<dbReference type="SUPFAM" id="SSF117892">
    <property type="entry name" value="Band 7/SPFH domain"/>
    <property type="match status" value="1"/>
</dbReference>
<dbReference type="EMBL" id="BAABDQ010000006">
    <property type="protein sequence ID" value="GAA3551956.1"/>
    <property type="molecule type" value="Genomic_DNA"/>
</dbReference>
<dbReference type="InterPro" id="IPR036013">
    <property type="entry name" value="Band_7/SPFH_dom_sf"/>
</dbReference>
<dbReference type="Pfam" id="PF01145">
    <property type="entry name" value="Band_7"/>
    <property type="match status" value="1"/>
</dbReference>
<dbReference type="PANTHER" id="PTHR43446:SF1">
    <property type="entry name" value="BAND 7 DOMAIN-CONTAINING PROTEIN"/>
    <property type="match status" value="1"/>
</dbReference>
<feature type="transmembrane region" description="Helical" evidence="2">
    <location>
        <begin position="66"/>
        <end position="90"/>
    </location>
</feature>
<organism evidence="4 5">
    <name type="scientific">Nonomuraea rosea</name>
    <dbReference type="NCBI Taxonomy" id="638574"/>
    <lineage>
        <taxon>Bacteria</taxon>
        <taxon>Bacillati</taxon>
        <taxon>Actinomycetota</taxon>
        <taxon>Actinomycetes</taxon>
        <taxon>Streptosporangiales</taxon>
        <taxon>Streptosporangiaceae</taxon>
        <taxon>Nonomuraea</taxon>
    </lineage>
</organism>